<dbReference type="AlphaFoldDB" id="A0A840N4S5"/>
<name>A0A840N4S5_9BRAD</name>
<sequence length="117" mass="12813">MTWNVADVTFEIDADATFEQVITVVIGTPQGRIFVMAEPREERRTLILDGFNIHSDAGAGAIGRANLKILAQLVMERMDYDELVVQGTSRTSGASPGRVPGKLRFSRCHIPASDLQP</sequence>
<reference evidence="1 2" key="1">
    <citation type="submission" date="2020-08" db="EMBL/GenBank/DDBJ databases">
        <title>Genomic Encyclopedia of Type Strains, Phase IV (KMG-IV): sequencing the most valuable type-strain genomes for metagenomic binning, comparative biology and taxonomic classification.</title>
        <authorList>
            <person name="Goeker M."/>
        </authorList>
    </citation>
    <scope>NUCLEOTIDE SEQUENCE [LARGE SCALE GENOMIC DNA]</scope>
    <source>
        <strain evidence="1 2">DSM 17498</strain>
    </source>
</reference>
<gene>
    <name evidence="1" type="ORF">HNQ36_002775</name>
</gene>
<protein>
    <submittedName>
        <fullName evidence="1">Uncharacterized protein</fullName>
    </submittedName>
</protein>
<comment type="caution">
    <text evidence="1">The sequence shown here is derived from an EMBL/GenBank/DDBJ whole genome shotgun (WGS) entry which is preliminary data.</text>
</comment>
<proteinExistence type="predicted"/>
<dbReference type="EMBL" id="JACHIJ010000003">
    <property type="protein sequence ID" value="MBB5052801.1"/>
    <property type="molecule type" value="Genomic_DNA"/>
</dbReference>
<dbReference type="Proteomes" id="UP000521227">
    <property type="component" value="Unassembled WGS sequence"/>
</dbReference>
<organism evidence="1 2">
    <name type="scientific">Afipia massiliensis</name>
    <dbReference type="NCBI Taxonomy" id="211460"/>
    <lineage>
        <taxon>Bacteria</taxon>
        <taxon>Pseudomonadati</taxon>
        <taxon>Pseudomonadota</taxon>
        <taxon>Alphaproteobacteria</taxon>
        <taxon>Hyphomicrobiales</taxon>
        <taxon>Nitrobacteraceae</taxon>
        <taxon>Afipia</taxon>
    </lineage>
</organism>
<evidence type="ECO:0000313" key="1">
    <source>
        <dbReference type="EMBL" id="MBB5052801.1"/>
    </source>
</evidence>
<dbReference type="RefSeq" id="WP_184085894.1">
    <property type="nucleotide sequence ID" value="NZ_JACHIJ010000003.1"/>
</dbReference>
<accession>A0A840N4S5</accession>
<evidence type="ECO:0000313" key="2">
    <source>
        <dbReference type="Proteomes" id="UP000521227"/>
    </source>
</evidence>